<dbReference type="AlphaFoldDB" id="A0A0H1BC20"/>
<evidence type="ECO:0000313" key="3">
    <source>
        <dbReference type="Proteomes" id="UP000053573"/>
    </source>
</evidence>
<comment type="caution">
    <text evidence="2">The sequence shown here is derived from an EMBL/GenBank/DDBJ whole genome shotgun (WGS) entry which is preliminary data.</text>
</comment>
<feature type="non-terminal residue" evidence="2">
    <location>
        <position position="1"/>
    </location>
</feature>
<accession>A0A0H1BC20</accession>
<dbReference type="EMBL" id="LDEV01002467">
    <property type="protein sequence ID" value="KLJ08994.1"/>
    <property type="molecule type" value="Genomic_DNA"/>
</dbReference>
<feature type="compositionally biased region" description="Polar residues" evidence="1">
    <location>
        <begin position="47"/>
        <end position="56"/>
    </location>
</feature>
<sequence>ALCRSRDVLKCADQWGQSWYYTIPLPAYPNNDREYRSRPLGILSSGIPRTSVSRPTQKNKRPSLHQSQP</sequence>
<proteinExistence type="predicted"/>
<organism evidence="2 3">
    <name type="scientific">Blastomyces silverae</name>
    <dbReference type="NCBI Taxonomy" id="2060906"/>
    <lineage>
        <taxon>Eukaryota</taxon>
        <taxon>Fungi</taxon>
        <taxon>Dikarya</taxon>
        <taxon>Ascomycota</taxon>
        <taxon>Pezizomycotina</taxon>
        <taxon>Eurotiomycetes</taxon>
        <taxon>Eurotiomycetidae</taxon>
        <taxon>Onygenales</taxon>
        <taxon>Ajellomycetaceae</taxon>
        <taxon>Blastomyces</taxon>
    </lineage>
</organism>
<feature type="region of interest" description="Disordered" evidence="1">
    <location>
        <begin position="34"/>
        <end position="69"/>
    </location>
</feature>
<keyword evidence="3" id="KW-1185">Reference proteome</keyword>
<protein>
    <submittedName>
        <fullName evidence="2">Uncharacterized protein</fullName>
    </submittedName>
</protein>
<reference evidence="3" key="1">
    <citation type="journal article" date="2015" name="PLoS Genet.">
        <title>The dynamic genome and transcriptome of the human fungal pathogen Blastomyces and close relative Emmonsia.</title>
        <authorList>
            <person name="Munoz J.F."/>
            <person name="Gauthier G.M."/>
            <person name="Desjardins C.A."/>
            <person name="Gallo J.E."/>
            <person name="Holder J."/>
            <person name="Sullivan T.D."/>
            <person name="Marty A.J."/>
            <person name="Carmen J.C."/>
            <person name="Chen Z."/>
            <person name="Ding L."/>
            <person name="Gujja S."/>
            <person name="Magrini V."/>
            <person name="Misas E."/>
            <person name="Mitreva M."/>
            <person name="Priest M."/>
            <person name="Saif S."/>
            <person name="Whiston E.A."/>
            <person name="Young S."/>
            <person name="Zeng Q."/>
            <person name="Goldman W.E."/>
            <person name="Mardis E.R."/>
            <person name="Taylor J.W."/>
            <person name="McEwen J.G."/>
            <person name="Clay O.K."/>
            <person name="Klein B.S."/>
            <person name="Cuomo C.A."/>
        </authorList>
    </citation>
    <scope>NUCLEOTIDE SEQUENCE [LARGE SCALE GENOMIC DNA]</scope>
    <source>
        <strain evidence="3">UAMH 139</strain>
    </source>
</reference>
<evidence type="ECO:0000313" key="2">
    <source>
        <dbReference type="EMBL" id="KLJ08994.1"/>
    </source>
</evidence>
<dbReference type="Proteomes" id="UP000053573">
    <property type="component" value="Unassembled WGS sequence"/>
</dbReference>
<evidence type="ECO:0000256" key="1">
    <source>
        <dbReference type="SAM" id="MobiDB-lite"/>
    </source>
</evidence>
<gene>
    <name evidence="2" type="ORF">EMPG_15556</name>
</gene>
<name>A0A0H1BC20_9EURO</name>